<keyword evidence="3" id="KW-1185">Reference proteome</keyword>
<dbReference type="AlphaFoldDB" id="A0A3D8SCT1"/>
<gene>
    <name evidence="2" type="ORF">DSM5745_04478</name>
</gene>
<evidence type="ECO:0000256" key="1">
    <source>
        <dbReference type="SAM" id="MobiDB-lite"/>
    </source>
</evidence>
<dbReference type="EMBL" id="PVWQ01000004">
    <property type="protein sequence ID" value="RDW84152.1"/>
    <property type="molecule type" value="Genomic_DNA"/>
</dbReference>
<dbReference type="Proteomes" id="UP000256690">
    <property type="component" value="Unassembled WGS sequence"/>
</dbReference>
<proteinExistence type="predicted"/>
<dbReference type="RefSeq" id="XP_026605490.1">
    <property type="nucleotide sequence ID" value="XM_026746494.1"/>
</dbReference>
<feature type="compositionally biased region" description="Basic and acidic residues" evidence="1">
    <location>
        <begin position="30"/>
        <end position="39"/>
    </location>
</feature>
<comment type="caution">
    <text evidence="2">The sequence shown here is derived from an EMBL/GenBank/DDBJ whole genome shotgun (WGS) entry which is preliminary data.</text>
</comment>
<dbReference type="GeneID" id="38114848"/>
<feature type="region of interest" description="Disordered" evidence="1">
    <location>
        <begin position="30"/>
        <end position="55"/>
    </location>
</feature>
<protein>
    <submittedName>
        <fullName evidence="2">Uncharacterized protein</fullName>
    </submittedName>
</protein>
<organism evidence="2 3">
    <name type="scientific">Aspergillus mulundensis</name>
    <dbReference type="NCBI Taxonomy" id="1810919"/>
    <lineage>
        <taxon>Eukaryota</taxon>
        <taxon>Fungi</taxon>
        <taxon>Dikarya</taxon>
        <taxon>Ascomycota</taxon>
        <taxon>Pezizomycotina</taxon>
        <taxon>Eurotiomycetes</taxon>
        <taxon>Eurotiomycetidae</taxon>
        <taxon>Eurotiales</taxon>
        <taxon>Aspergillaceae</taxon>
        <taxon>Aspergillus</taxon>
        <taxon>Aspergillus subgen. Nidulantes</taxon>
    </lineage>
</organism>
<name>A0A3D8SCT1_9EURO</name>
<accession>A0A3D8SCT1</accession>
<evidence type="ECO:0000313" key="3">
    <source>
        <dbReference type="Proteomes" id="UP000256690"/>
    </source>
</evidence>
<reference evidence="2 3" key="1">
    <citation type="journal article" date="2018" name="IMA Fungus">
        <title>IMA Genome-F 9: Draft genome sequence of Annulohypoxylon stygium, Aspergillus mulundensis, Berkeleyomyces basicola (syn. Thielaviopsis basicola), Ceratocystis smalleyi, two Cercospora beticola strains, Coleophoma cylindrospora, Fusarium fracticaudum, Phialophora cf. hyalina, and Morchella septimelata.</title>
        <authorList>
            <person name="Wingfield B.D."/>
            <person name="Bills G.F."/>
            <person name="Dong Y."/>
            <person name="Huang W."/>
            <person name="Nel W.J."/>
            <person name="Swalarsk-Parry B.S."/>
            <person name="Vaghefi N."/>
            <person name="Wilken P.M."/>
            <person name="An Z."/>
            <person name="de Beer Z.W."/>
            <person name="De Vos L."/>
            <person name="Chen L."/>
            <person name="Duong T.A."/>
            <person name="Gao Y."/>
            <person name="Hammerbacher A."/>
            <person name="Kikkert J.R."/>
            <person name="Li Y."/>
            <person name="Li H."/>
            <person name="Li K."/>
            <person name="Li Q."/>
            <person name="Liu X."/>
            <person name="Ma X."/>
            <person name="Naidoo K."/>
            <person name="Pethybridge S.J."/>
            <person name="Sun J."/>
            <person name="Steenkamp E.T."/>
            <person name="van der Nest M.A."/>
            <person name="van Wyk S."/>
            <person name="Wingfield M.J."/>
            <person name="Xiong C."/>
            <person name="Yue Q."/>
            <person name="Zhang X."/>
        </authorList>
    </citation>
    <scope>NUCLEOTIDE SEQUENCE [LARGE SCALE GENOMIC DNA]</scope>
    <source>
        <strain evidence="2 3">DSM 5745</strain>
    </source>
</reference>
<evidence type="ECO:0000313" key="2">
    <source>
        <dbReference type="EMBL" id="RDW84152.1"/>
    </source>
</evidence>
<sequence>MMFNLWLVDWVKFCIQHCPGGERVWPRSEEVEGRREQPEHQAIVAGSDKSRTSATDNRGLVKDINERLDELQRLLNITCEMDARTRRLEQVARRLTKIQRREDAHARGLDEALKQVTELRRREDTRSRRLDEALKQLAEYCPELRKEPATCCSSVACDEVETNSFRPPYPSSTTILTNAASATGHVPENSRPPCRHRQSWVADSLAGLASARHHSAQ</sequence>